<evidence type="ECO:0000313" key="2">
    <source>
        <dbReference type="Proteomes" id="UP000625711"/>
    </source>
</evidence>
<comment type="caution">
    <text evidence="1">The sequence shown here is derived from an EMBL/GenBank/DDBJ whole genome shotgun (WGS) entry which is preliminary data.</text>
</comment>
<name>A0A834MKD1_RHYFE</name>
<dbReference type="OrthoDB" id="6707551at2759"/>
<proteinExistence type="predicted"/>
<dbReference type="Proteomes" id="UP000625711">
    <property type="component" value="Unassembled WGS sequence"/>
</dbReference>
<reference evidence="1" key="1">
    <citation type="submission" date="2020-08" db="EMBL/GenBank/DDBJ databases">
        <title>Genome sequencing and assembly of the red palm weevil Rhynchophorus ferrugineus.</title>
        <authorList>
            <person name="Dias G.B."/>
            <person name="Bergman C.M."/>
            <person name="Manee M."/>
        </authorList>
    </citation>
    <scope>NUCLEOTIDE SEQUENCE</scope>
    <source>
        <strain evidence="1">AA-2017</strain>
        <tissue evidence="1">Whole larva</tissue>
    </source>
</reference>
<protein>
    <submittedName>
        <fullName evidence="1">Uncharacterized protein</fullName>
    </submittedName>
</protein>
<gene>
    <name evidence="1" type="ORF">GWI33_000684</name>
</gene>
<sequence length="87" mass="10238">MSNIVELVSVQSFKEKDRLTFLYDNNLTPKNPYSGYWLAGVRRSNGSFSWDTVNRLLDRDLEGWSYGELKFDYVKLGWNDLACTYLR</sequence>
<dbReference type="InterPro" id="IPR016187">
    <property type="entry name" value="CTDL_fold"/>
</dbReference>
<keyword evidence="2" id="KW-1185">Reference proteome</keyword>
<dbReference type="SUPFAM" id="SSF56436">
    <property type="entry name" value="C-type lectin-like"/>
    <property type="match status" value="1"/>
</dbReference>
<accession>A0A834MKD1</accession>
<organism evidence="1 2">
    <name type="scientific">Rhynchophorus ferrugineus</name>
    <name type="common">Red palm weevil</name>
    <name type="synonym">Curculio ferrugineus</name>
    <dbReference type="NCBI Taxonomy" id="354439"/>
    <lineage>
        <taxon>Eukaryota</taxon>
        <taxon>Metazoa</taxon>
        <taxon>Ecdysozoa</taxon>
        <taxon>Arthropoda</taxon>
        <taxon>Hexapoda</taxon>
        <taxon>Insecta</taxon>
        <taxon>Pterygota</taxon>
        <taxon>Neoptera</taxon>
        <taxon>Endopterygota</taxon>
        <taxon>Coleoptera</taxon>
        <taxon>Polyphaga</taxon>
        <taxon>Cucujiformia</taxon>
        <taxon>Curculionidae</taxon>
        <taxon>Dryophthorinae</taxon>
        <taxon>Rhynchophorus</taxon>
    </lineage>
</organism>
<dbReference type="AlphaFoldDB" id="A0A834MKD1"/>
<dbReference type="EMBL" id="JAACXV010000112">
    <property type="protein sequence ID" value="KAF7283410.1"/>
    <property type="molecule type" value="Genomic_DNA"/>
</dbReference>
<evidence type="ECO:0000313" key="1">
    <source>
        <dbReference type="EMBL" id="KAF7283410.1"/>
    </source>
</evidence>